<keyword evidence="1" id="KW-0812">Transmembrane</keyword>
<evidence type="ECO:0000313" key="3">
    <source>
        <dbReference type="Proteomes" id="UP000429595"/>
    </source>
</evidence>
<reference evidence="2 3" key="1">
    <citation type="submission" date="2019-10" db="EMBL/GenBank/DDBJ databases">
        <title>Bacillus aerolatum sp. nov., isolated from bioaerosol of sport playgrounds.</title>
        <authorList>
            <person name="Chen P."/>
            <person name="Zhang G."/>
        </authorList>
    </citation>
    <scope>NUCLEOTIDE SEQUENCE [LARGE SCALE GENOMIC DNA]</scope>
    <source>
        <strain evidence="2 3">CX253</strain>
    </source>
</reference>
<feature type="transmembrane region" description="Helical" evidence="1">
    <location>
        <begin position="25"/>
        <end position="51"/>
    </location>
</feature>
<evidence type="ECO:0000256" key="1">
    <source>
        <dbReference type="SAM" id="Phobius"/>
    </source>
</evidence>
<proteinExistence type="predicted"/>
<dbReference type="EMBL" id="WEIO01000003">
    <property type="protein sequence ID" value="KAB7707374.1"/>
    <property type="molecule type" value="Genomic_DNA"/>
</dbReference>
<dbReference type="AlphaFoldDB" id="A0A6I1FKV1"/>
<keyword evidence="1" id="KW-1133">Transmembrane helix</keyword>
<feature type="transmembrane region" description="Helical" evidence="1">
    <location>
        <begin position="114"/>
        <end position="133"/>
    </location>
</feature>
<dbReference type="RefSeq" id="WP_152150338.1">
    <property type="nucleotide sequence ID" value="NZ_WEIO01000003.1"/>
</dbReference>
<comment type="caution">
    <text evidence="2">The sequence shown here is derived from an EMBL/GenBank/DDBJ whole genome shotgun (WGS) entry which is preliminary data.</text>
</comment>
<organism evidence="2 3">
    <name type="scientific">Bacillus aerolatus</name>
    <dbReference type="NCBI Taxonomy" id="2653354"/>
    <lineage>
        <taxon>Bacteria</taxon>
        <taxon>Bacillati</taxon>
        <taxon>Bacillota</taxon>
        <taxon>Bacilli</taxon>
        <taxon>Bacillales</taxon>
        <taxon>Bacillaceae</taxon>
        <taxon>Bacillus</taxon>
    </lineage>
</organism>
<name>A0A6I1FKV1_9BACI</name>
<gene>
    <name evidence="2" type="ORF">F9802_06380</name>
</gene>
<sequence>MPSGTSLLEEVIKKKKWFWIKVKKIFSQIISLYTLLFVLLIWIMIIFILSIEYDSFYFYHFMGFPIILVIWVYLKYLNEEALQVRRIIVYSLLLCLTVVIQYDEFNVAMFEEYNLSTILKTLYFLTLVTFLSADRLLKELRGFLLDKG</sequence>
<feature type="transmembrane region" description="Helical" evidence="1">
    <location>
        <begin position="57"/>
        <end position="74"/>
    </location>
</feature>
<keyword evidence="3" id="KW-1185">Reference proteome</keyword>
<dbReference type="Proteomes" id="UP000429595">
    <property type="component" value="Unassembled WGS sequence"/>
</dbReference>
<accession>A0A6I1FKV1</accession>
<feature type="transmembrane region" description="Helical" evidence="1">
    <location>
        <begin position="86"/>
        <end position="102"/>
    </location>
</feature>
<keyword evidence="1" id="KW-0472">Membrane</keyword>
<protein>
    <submittedName>
        <fullName evidence="2">Uncharacterized protein</fullName>
    </submittedName>
</protein>
<evidence type="ECO:0000313" key="2">
    <source>
        <dbReference type="EMBL" id="KAB7707374.1"/>
    </source>
</evidence>